<evidence type="ECO:0000256" key="2">
    <source>
        <dbReference type="ARBA" id="ARBA00012000"/>
    </source>
</evidence>
<dbReference type="SUPFAM" id="SSF48150">
    <property type="entry name" value="DNA-glycosylase"/>
    <property type="match status" value="1"/>
</dbReference>
<dbReference type="InterPro" id="IPR010316">
    <property type="entry name" value="AlkA_N"/>
</dbReference>
<evidence type="ECO:0000313" key="9">
    <source>
        <dbReference type="EMBL" id="GAA0568395.1"/>
    </source>
</evidence>
<evidence type="ECO:0000256" key="1">
    <source>
        <dbReference type="ARBA" id="ARBA00000086"/>
    </source>
</evidence>
<dbReference type="PANTHER" id="PTHR43003">
    <property type="entry name" value="DNA-3-METHYLADENINE GLYCOSYLASE"/>
    <property type="match status" value="1"/>
</dbReference>
<dbReference type="PROSITE" id="PS00041">
    <property type="entry name" value="HTH_ARAC_FAMILY_1"/>
    <property type="match status" value="1"/>
</dbReference>
<dbReference type="Pfam" id="PF06029">
    <property type="entry name" value="AlkA_N"/>
    <property type="match status" value="1"/>
</dbReference>
<dbReference type="Gene3D" id="1.10.340.30">
    <property type="entry name" value="Hypothetical protein, domain 2"/>
    <property type="match status" value="1"/>
</dbReference>
<dbReference type="Gene3D" id="3.30.310.20">
    <property type="entry name" value="DNA-3-methyladenine glycosylase AlkA, N-terminal domain"/>
    <property type="match status" value="1"/>
</dbReference>
<dbReference type="SMART" id="SM01009">
    <property type="entry name" value="AlkA_N"/>
    <property type="match status" value="1"/>
</dbReference>
<name>A0ABN1EK68_9PROT</name>
<proteinExistence type="predicted"/>
<dbReference type="PROSITE" id="PS01124">
    <property type="entry name" value="HTH_ARAC_FAMILY_2"/>
    <property type="match status" value="1"/>
</dbReference>
<evidence type="ECO:0000313" key="10">
    <source>
        <dbReference type="Proteomes" id="UP001499951"/>
    </source>
</evidence>
<keyword evidence="5" id="KW-0238">DNA-binding</keyword>
<gene>
    <name evidence="9" type="ORF">GCM10008942_16240</name>
</gene>
<evidence type="ECO:0000256" key="3">
    <source>
        <dbReference type="ARBA" id="ARBA00022763"/>
    </source>
</evidence>
<protein>
    <recommendedName>
        <fullName evidence="2">DNA-3-methyladenine glycosylase II</fullName>
        <ecNumber evidence="2">3.2.2.21</ecNumber>
    </recommendedName>
</protein>
<keyword evidence="4" id="KW-0805">Transcription regulation</keyword>
<evidence type="ECO:0000256" key="5">
    <source>
        <dbReference type="ARBA" id="ARBA00023125"/>
    </source>
</evidence>
<dbReference type="Pfam" id="PF12833">
    <property type="entry name" value="HTH_18"/>
    <property type="match status" value="1"/>
</dbReference>
<dbReference type="SUPFAM" id="SSF55945">
    <property type="entry name" value="TATA-box binding protein-like"/>
    <property type="match status" value="1"/>
</dbReference>
<dbReference type="InterPro" id="IPR011257">
    <property type="entry name" value="DNA_glycosylase"/>
</dbReference>
<accession>A0ABN1EK68</accession>
<reference evidence="9 10" key="1">
    <citation type="journal article" date="2019" name="Int. J. Syst. Evol. Microbiol.">
        <title>The Global Catalogue of Microorganisms (GCM) 10K type strain sequencing project: providing services to taxonomists for standard genome sequencing and annotation.</title>
        <authorList>
            <consortium name="The Broad Institute Genomics Platform"/>
            <consortium name="The Broad Institute Genome Sequencing Center for Infectious Disease"/>
            <person name="Wu L."/>
            <person name="Ma J."/>
        </authorList>
    </citation>
    <scope>NUCLEOTIDE SEQUENCE [LARGE SCALE GENOMIC DNA]</scope>
    <source>
        <strain evidence="9 10">JCM 15089</strain>
    </source>
</reference>
<dbReference type="Gene3D" id="1.10.1670.10">
    <property type="entry name" value="Helix-hairpin-Helix base-excision DNA repair enzymes (C-terminal)"/>
    <property type="match status" value="1"/>
</dbReference>
<keyword evidence="10" id="KW-1185">Reference proteome</keyword>
<dbReference type="EMBL" id="BAAADD010000004">
    <property type="protein sequence ID" value="GAA0568395.1"/>
    <property type="molecule type" value="Genomic_DNA"/>
</dbReference>
<comment type="catalytic activity">
    <reaction evidence="1">
        <text>Hydrolysis of alkylated DNA, releasing 3-methyladenine, 3-methylguanine, 7-methylguanine and 7-methyladenine.</text>
        <dbReference type="EC" id="3.2.2.21"/>
    </reaction>
</comment>
<dbReference type="SUPFAM" id="SSF46689">
    <property type="entry name" value="Homeodomain-like"/>
    <property type="match status" value="1"/>
</dbReference>
<evidence type="ECO:0000256" key="7">
    <source>
        <dbReference type="ARBA" id="ARBA00023204"/>
    </source>
</evidence>
<keyword evidence="3" id="KW-0227">DNA damage</keyword>
<dbReference type="Gene3D" id="1.10.10.60">
    <property type="entry name" value="Homeodomain-like"/>
    <property type="match status" value="1"/>
</dbReference>
<feature type="domain" description="HTH araC/xylS-type" evidence="8">
    <location>
        <begin position="1"/>
        <end position="95"/>
    </location>
</feature>
<sequence length="390" mass="41866">MIAEGGLDGEAGVSALADRLGVGERQLRRLFDKHLGAPPVAVAQTRRILFAKQLIQDTALSMSAIAEASGFGSVRRFNDAFAKLYRCSPSALRRRRKDATAVTVKIGYRPPYDWDRIVAFLAARAVDGVEIAEPDRYARTIEIGGTFGSVSVVPGRGTLLATIRFPDVRALLGIVARLRRVFDLDADVAAIGEHLSGDDVLAPLIAKRPGLRAPGGWDGFEMAVRAILGQQVSVVAARKLAGKLVGLTSPHLSSDATGDERLVAAFPTPQRLAATDISALGMPGARLKSLAALADAVTRDPHLLDPVGGHEAAVARLLALPGFGPWTAQYWALRALRDGDAFPAADVALLRAIETNGHRPTPAMLLERAEMWRPWRAYAAQHLWAHDAER</sequence>
<dbReference type="Proteomes" id="UP001499951">
    <property type="component" value="Unassembled WGS sequence"/>
</dbReference>
<dbReference type="InterPro" id="IPR003265">
    <property type="entry name" value="HhH-GPD_domain"/>
</dbReference>
<dbReference type="InterPro" id="IPR051912">
    <property type="entry name" value="Alkylbase_DNA_Glycosylase/TA"/>
</dbReference>
<keyword evidence="7" id="KW-0234">DNA repair</keyword>
<evidence type="ECO:0000256" key="6">
    <source>
        <dbReference type="ARBA" id="ARBA00023163"/>
    </source>
</evidence>
<dbReference type="InterPro" id="IPR018062">
    <property type="entry name" value="HTH_AraC-typ_CS"/>
</dbReference>
<dbReference type="InterPro" id="IPR023170">
    <property type="entry name" value="HhH_base_excis_C"/>
</dbReference>
<dbReference type="SMART" id="SM00342">
    <property type="entry name" value="HTH_ARAC"/>
    <property type="match status" value="1"/>
</dbReference>
<dbReference type="SMART" id="SM00478">
    <property type="entry name" value="ENDO3c"/>
    <property type="match status" value="1"/>
</dbReference>
<dbReference type="InterPro" id="IPR037046">
    <property type="entry name" value="AlkA_N_sf"/>
</dbReference>
<dbReference type="InterPro" id="IPR018060">
    <property type="entry name" value="HTH_AraC"/>
</dbReference>
<dbReference type="CDD" id="cd00056">
    <property type="entry name" value="ENDO3c"/>
    <property type="match status" value="1"/>
</dbReference>
<organism evidence="9 10">
    <name type="scientific">Rhizomicrobium electricum</name>
    <dbReference type="NCBI Taxonomy" id="480070"/>
    <lineage>
        <taxon>Bacteria</taxon>
        <taxon>Pseudomonadati</taxon>
        <taxon>Pseudomonadota</taxon>
        <taxon>Alphaproteobacteria</taxon>
        <taxon>Micropepsales</taxon>
        <taxon>Micropepsaceae</taxon>
        <taxon>Rhizomicrobium</taxon>
    </lineage>
</organism>
<evidence type="ECO:0000256" key="4">
    <source>
        <dbReference type="ARBA" id="ARBA00023015"/>
    </source>
</evidence>
<keyword evidence="6" id="KW-0804">Transcription</keyword>
<dbReference type="PANTHER" id="PTHR43003:SF13">
    <property type="entry name" value="DNA-3-METHYLADENINE GLYCOSYLASE 2"/>
    <property type="match status" value="1"/>
</dbReference>
<comment type="caution">
    <text evidence="9">The sequence shown here is derived from an EMBL/GenBank/DDBJ whole genome shotgun (WGS) entry which is preliminary data.</text>
</comment>
<dbReference type="InterPro" id="IPR009057">
    <property type="entry name" value="Homeodomain-like_sf"/>
</dbReference>
<evidence type="ECO:0000259" key="8">
    <source>
        <dbReference type="PROSITE" id="PS01124"/>
    </source>
</evidence>
<dbReference type="EC" id="3.2.2.21" evidence="2"/>